<evidence type="ECO:0008006" key="3">
    <source>
        <dbReference type="Google" id="ProtNLM"/>
    </source>
</evidence>
<keyword evidence="2" id="KW-1185">Reference proteome</keyword>
<dbReference type="GO" id="GO:0000136">
    <property type="term" value="C:mannan polymerase complex"/>
    <property type="evidence" value="ECO:0007669"/>
    <property type="project" value="TreeGrafter"/>
</dbReference>
<dbReference type="InterPro" id="IPR039367">
    <property type="entry name" value="Och1-like"/>
</dbReference>
<dbReference type="SUPFAM" id="SSF53448">
    <property type="entry name" value="Nucleotide-diphospho-sugar transferases"/>
    <property type="match status" value="1"/>
</dbReference>
<gene>
    <name evidence="1" type="ORF">Vbra_19956</name>
</gene>
<dbReference type="PANTHER" id="PTHR31834">
    <property type="entry name" value="INITIATION-SPECIFIC ALPHA-1,6-MANNOSYLTRANSFERASE"/>
    <property type="match status" value="1"/>
</dbReference>
<dbReference type="VEuPathDB" id="CryptoDB:Vbra_19956"/>
<evidence type="ECO:0000313" key="2">
    <source>
        <dbReference type="Proteomes" id="UP000041254"/>
    </source>
</evidence>
<dbReference type="OrthoDB" id="409543at2759"/>
<protein>
    <recommendedName>
        <fullName evidence="3">Alpha 1,4-glycosyltransferase domain-containing protein</fullName>
    </recommendedName>
</protein>
<dbReference type="EMBL" id="CDMY01001064">
    <property type="protein sequence ID" value="CEM40147.1"/>
    <property type="molecule type" value="Genomic_DNA"/>
</dbReference>
<dbReference type="PANTHER" id="PTHR31834:SF1">
    <property type="entry name" value="INITIATION-SPECIFIC ALPHA-1,6-MANNOSYLTRANSFERASE"/>
    <property type="match status" value="1"/>
</dbReference>
<accession>A0A0G4H8B1</accession>
<dbReference type="InterPro" id="IPR029044">
    <property type="entry name" value="Nucleotide-diphossugar_trans"/>
</dbReference>
<dbReference type="PhylomeDB" id="A0A0G4H8B1"/>
<evidence type="ECO:0000313" key="1">
    <source>
        <dbReference type="EMBL" id="CEM40147.1"/>
    </source>
</evidence>
<organism evidence="1 2">
    <name type="scientific">Vitrella brassicaformis (strain CCMP3155)</name>
    <dbReference type="NCBI Taxonomy" id="1169540"/>
    <lineage>
        <taxon>Eukaryota</taxon>
        <taxon>Sar</taxon>
        <taxon>Alveolata</taxon>
        <taxon>Colpodellida</taxon>
        <taxon>Vitrellaceae</taxon>
        <taxon>Vitrella</taxon>
    </lineage>
</organism>
<dbReference type="InterPro" id="IPR007577">
    <property type="entry name" value="GlycoTrfase_DXD_sugar-bd_CS"/>
</dbReference>
<sequence length="306" mass="35243">MELNATQLLGSLRGEVLLKDRGARQNCTLQQPSIPRQVFLTTRDKDYMMHWERENLAKCERVNPGWTFHLFGDSEIHSYVKETFPELLGVWSYLKNTIEQKDLWSYLIVYDRGGLFIDTDIDCRRPMDELIDEGKTRGLIGVEKADQSYLQFAQWSFAFAPRHTIPLLTINKIRAQVEEIKAAGSSDKDAVFLTGPVVWTDAILEYMYTFGMGKKTIIEGHSFQPPRDHQVGDVRLLNVNAFAPMQPHSSATCNCSHPDIYLIHQWSGRWKNPQYRWYTADGKPPIGKTLPVNAMRGDWRPVCFTE</sequence>
<proteinExistence type="predicted"/>
<dbReference type="Proteomes" id="UP000041254">
    <property type="component" value="Unassembled WGS sequence"/>
</dbReference>
<name>A0A0G4H8B1_VITBC</name>
<dbReference type="InParanoid" id="A0A0G4H8B1"/>
<dbReference type="GO" id="GO:0006487">
    <property type="term" value="P:protein N-linked glycosylation"/>
    <property type="evidence" value="ECO:0007669"/>
    <property type="project" value="TreeGrafter"/>
</dbReference>
<dbReference type="GO" id="GO:0000009">
    <property type="term" value="F:alpha-1,6-mannosyltransferase activity"/>
    <property type="evidence" value="ECO:0007669"/>
    <property type="project" value="InterPro"/>
</dbReference>
<dbReference type="AlphaFoldDB" id="A0A0G4H8B1"/>
<reference evidence="1 2" key="1">
    <citation type="submission" date="2014-11" db="EMBL/GenBank/DDBJ databases">
        <authorList>
            <person name="Zhu J."/>
            <person name="Qi W."/>
            <person name="Song R."/>
        </authorList>
    </citation>
    <scope>NUCLEOTIDE SEQUENCE [LARGE SCALE GENOMIC DNA]</scope>
</reference>
<dbReference type="Gene3D" id="3.90.550.20">
    <property type="match status" value="1"/>
</dbReference>
<dbReference type="Pfam" id="PF04488">
    <property type="entry name" value="Gly_transf_sug"/>
    <property type="match status" value="1"/>
</dbReference>